<gene>
    <name evidence="1" type="ORF">BN137_4265</name>
</gene>
<dbReference type="Proteomes" id="UP000009340">
    <property type="component" value="Unassembled WGS sequence"/>
</dbReference>
<protein>
    <submittedName>
        <fullName evidence="1">Uncharacterized protein</fullName>
    </submittedName>
</protein>
<sequence>MFYLETQAAQRRRFIPFFGAHDDSRARLWPLRAMECLFFPSFTPPVAVW</sequence>
<comment type="caution">
    <text evidence="1">The sequence shown here is derived from an EMBL/GenBank/DDBJ whole genome shotgun (WGS) entry which is preliminary data.</text>
</comment>
<proteinExistence type="predicted"/>
<evidence type="ECO:0000313" key="1">
    <source>
        <dbReference type="EMBL" id="CCJ74859.1"/>
    </source>
</evidence>
<organism evidence="1 2">
    <name type="scientific">Cronobacter condimenti 1330</name>
    <dbReference type="NCBI Taxonomy" id="1073999"/>
    <lineage>
        <taxon>Bacteria</taxon>
        <taxon>Pseudomonadati</taxon>
        <taxon>Pseudomonadota</taxon>
        <taxon>Gammaproteobacteria</taxon>
        <taxon>Enterobacterales</taxon>
        <taxon>Enterobacteriaceae</taxon>
        <taxon>Cronobacter</taxon>
    </lineage>
</organism>
<accession>K8AGC7</accession>
<evidence type="ECO:0000313" key="2">
    <source>
        <dbReference type="Proteomes" id="UP000009340"/>
    </source>
</evidence>
<dbReference type="EMBL" id="CAKW01000152">
    <property type="protein sequence ID" value="CCJ74859.1"/>
    <property type="molecule type" value="Genomic_DNA"/>
</dbReference>
<name>K8AGC7_9ENTR</name>
<reference evidence="1" key="1">
    <citation type="submission" date="2012-07" db="EMBL/GenBank/DDBJ databases">
        <authorList>
            <person name="Cummings C."/>
        </authorList>
    </citation>
    <scope>NUCLEOTIDE SEQUENCE</scope>
    <source>
        <strain evidence="1">1330</strain>
    </source>
</reference>
<dbReference type="AlphaFoldDB" id="K8AGC7"/>